<accession>A0A699XPE2</accession>
<protein>
    <submittedName>
        <fullName evidence="2">Uncharacterized protein</fullName>
    </submittedName>
</protein>
<feature type="region of interest" description="Disordered" evidence="1">
    <location>
        <begin position="38"/>
        <end position="62"/>
    </location>
</feature>
<proteinExistence type="predicted"/>
<feature type="non-terminal residue" evidence="2">
    <location>
        <position position="82"/>
    </location>
</feature>
<feature type="non-terminal residue" evidence="2">
    <location>
        <position position="1"/>
    </location>
</feature>
<organism evidence="2">
    <name type="scientific">Tanacetum cinerariifolium</name>
    <name type="common">Dalmatian daisy</name>
    <name type="synonym">Chrysanthemum cinerariifolium</name>
    <dbReference type="NCBI Taxonomy" id="118510"/>
    <lineage>
        <taxon>Eukaryota</taxon>
        <taxon>Viridiplantae</taxon>
        <taxon>Streptophyta</taxon>
        <taxon>Embryophyta</taxon>
        <taxon>Tracheophyta</taxon>
        <taxon>Spermatophyta</taxon>
        <taxon>Magnoliopsida</taxon>
        <taxon>eudicotyledons</taxon>
        <taxon>Gunneridae</taxon>
        <taxon>Pentapetalae</taxon>
        <taxon>asterids</taxon>
        <taxon>campanulids</taxon>
        <taxon>Asterales</taxon>
        <taxon>Asteraceae</taxon>
        <taxon>Asteroideae</taxon>
        <taxon>Anthemideae</taxon>
        <taxon>Anthemidinae</taxon>
        <taxon>Tanacetum</taxon>
    </lineage>
</organism>
<dbReference type="AlphaFoldDB" id="A0A699XPE2"/>
<name>A0A699XPE2_TANCI</name>
<dbReference type="EMBL" id="BKCJ011868336">
    <property type="protein sequence ID" value="GFD59716.1"/>
    <property type="molecule type" value="Genomic_DNA"/>
</dbReference>
<reference evidence="2" key="1">
    <citation type="journal article" date="2019" name="Sci. Rep.">
        <title>Draft genome of Tanacetum cinerariifolium, the natural source of mosquito coil.</title>
        <authorList>
            <person name="Yamashiro T."/>
            <person name="Shiraishi A."/>
            <person name="Satake H."/>
            <person name="Nakayama K."/>
        </authorList>
    </citation>
    <scope>NUCLEOTIDE SEQUENCE</scope>
</reference>
<evidence type="ECO:0000256" key="1">
    <source>
        <dbReference type="SAM" id="MobiDB-lite"/>
    </source>
</evidence>
<sequence>PRYHLRKEHDVKQEIPEAFERFVDAAVHVDGVGELLEGEEGDADGQHNLLPRQGRPPKVGAHGAGIVKKEVGVFEVEQHADI</sequence>
<comment type="caution">
    <text evidence="2">The sequence shown here is derived from an EMBL/GenBank/DDBJ whole genome shotgun (WGS) entry which is preliminary data.</text>
</comment>
<evidence type="ECO:0000313" key="2">
    <source>
        <dbReference type="EMBL" id="GFD59716.1"/>
    </source>
</evidence>
<dbReference type="AntiFam" id="ANF00121">
    <property type="entry name" value="Shadow ORF (opposite algI)"/>
</dbReference>
<gene>
    <name evidence="2" type="ORF">Tci_931685</name>
</gene>